<organism evidence="1 2">
    <name type="scientific">Paraglomus brasilianum</name>
    <dbReference type="NCBI Taxonomy" id="144538"/>
    <lineage>
        <taxon>Eukaryota</taxon>
        <taxon>Fungi</taxon>
        <taxon>Fungi incertae sedis</taxon>
        <taxon>Mucoromycota</taxon>
        <taxon>Glomeromycotina</taxon>
        <taxon>Glomeromycetes</taxon>
        <taxon>Paraglomerales</taxon>
        <taxon>Paraglomeraceae</taxon>
        <taxon>Paraglomus</taxon>
    </lineage>
</organism>
<evidence type="ECO:0000313" key="2">
    <source>
        <dbReference type="Proteomes" id="UP000789739"/>
    </source>
</evidence>
<accession>A0A9N9GWW7</accession>
<dbReference type="EMBL" id="CAJVPI010001977">
    <property type="protein sequence ID" value="CAG8632508.1"/>
    <property type="molecule type" value="Genomic_DNA"/>
</dbReference>
<dbReference type="OrthoDB" id="439917at2759"/>
<sequence>MSLYNSVRLALRVTIARMVAVRRETVVVQPIAALMDRAEFVITPGAVPVMHPSIVEMGNVFLRMQLVAVTIYITVIRVQFVAMTKQIDALFRVNWTAMGNAARWTHFQLMAFAVQRNPTEMMDKPIASGNQCCPRDKPVNFEGICCEQDKTNVNGICCGLDTPLNVGGICCSPDKPINSFGKCCEADKPINSFGKCCEADKPLNVAGTCCPLDKPLLTAGVCCAPDMNVTNGICCAKNMTGIGDQCCPLNNTVADDTCCPQDSIGSDGQCKSGSTSASPLNTIIYAALW</sequence>
<protein>
    <submittedName>
        <fullName evidence="1">1043_t:CDS:1</fullName>
    </submittedName>
</protein>
<proteinExistence type="predicted"/>
<name>A0A9N9GWW7_9GLOM</name>
<gene>
    <name evidence="1" type="ORF">PBRASI_LOCUS9332</name>
</gene>
<dbReference type="Proteomes" id="UP000789739">
    <property type="component" value="Unassembled WGS sequence"/>
</dbReference>
<evidence type="ECO:0000313" key="1">
    <source>
        <dbReference type="EMBL" id="CAG8632508.1"/>
    </source>
</evidence>
<reference evidence="1" key="1">
    <citation type="submission" date="2021-06" db="EMBL/GenBank/DDBJ databases">
        <authorList>
            <person name="Kallberg Y."/>
            <person name="Tangrot J."/>
            <person name="Rosling A."/>
        </authorList>
    </citation>
    <scope>NUCLEOTIDE SEQUENCE</scope>
    <source>
        <strain evidence="1">BR232B</strain>
    </source>
</reference>
<keyword evidence="2" id="KW-1185">Reference proteome</keyword>
<dbReference type="AlphaFoldDB" id="A0A9N9GWW7"/>
<comment type="caution">
    <text evidence="1">The sequence shown here is derived from an EMBL/GenBank/DDBJ whole genome shotgun (WGS) entry which is preliminary data.</text>
</comment>